<feature type="domain" description="Peptidoglycan binding-like" evidence="2">
    <location>
        <begin position="349"/>
        <end position="400"/>
    </location>
</feature>
<proteinExistence type="predicted"/>
<dbReference type="InterPro" id="IPR036365">
    <property type="entry name" value="PGBD-like_sf"/>
</dbReference>
<dbReference type="AlphaFoldDB" id="A0A238LGV0"/>
<dbReference type="PANTHER" id="PTHR30163">
    <property type="entry name" value="MEMBRANE-BOUND LYTIC MUREIN TRANSGLYCOSYLASE B"/>
    <property type="match status" value="1"/>
</dbReference>
<dbReference type="Gene3D" id="1.10.8.350">
    <property type="entry name" value="Bacterial muramidase"/>
    <property type="match status" value="1"/>
</dbReference>
<dbReference type="InterPro" id="IPR023346">
    <property type="entry name" value="Lysozyme-like_dom_sf"/>
</dbReference>
<evidence type="ECO:0000256" key="1">
    <source>
        <dbReference type="SAM" id="SignalP"/>
    </source>
</evidence>
<dbReference type="PANTHER" id="PTHR30163:SF8">
    <property type="entry name" value="LYTIC MUREIN TRANSGLYCOSYLASE"/>
    <property type="match status" value="1"/>
</dbReference>
<dbReference type="InterPro" id="IPR011970">
    <property type="entry name" value="MltB_2"/>
</dbReference>
<dbReference type="InterPro" id="IPR031304">
    <property type="entry name" value="SLT_2"/>
</dbReference>
<sequence length="403" mass="43381">MWRLAAILAILAGAALAQAEAEETVVAEVIVAETLEEWLDGFRPRALDAGISAVTLDAALPGLEYLPVVVDRDRNQNEFTKTIWDYLSTAVSDARIQNGQAKLAANTALFDEIEAAYGVDRHIIAAIWGLESAYGAVRGDTSTLSALATLAFDGRRGAFFEAELIAALTILDNGDTTPDRMRGSWAGAMGHTQFMPSSFLALAVDFRGDGKRNIWEDDPTDALASAARYLQNAGWVTGQPWGVEVNLPERFDYTLADRRDIRLPSAWAEIGIRDTDGNVIPDHGMASILLPAGALGSAFMIFDNFAALETYNTADAYVIAVGHLADRLSGGGPIEGGWPLDDRALTFAERQELQRGLTEAGHSTQGIDGLIGPNTVNAIRSYQLANDLIPDGYAAPALLERFR</sequence>
<dbReference type="Proteomes" id="UP000201613">
    <property type="component" value="Unassembled WGS sequence"/>
</dbReference>
<gene>
    <name evidence="4" type="primary">mltB_2</name>
    <name evidence="4" type="ORF">LOM8899_02269</name>
</gene>
<dbReference type="OrthoDB" id="9808544at2"/>
<dbReference type="EMBL" id="FXZK01000004">
    <property type="protein sequence ID" value="SMY08120.1"/>
    <property type="molecule type" value="Genomic_DNA"/>
</dbReference>
<accession>A0A238LGV0</accession>
<dbReference type="EC" id="4.2.2.-" evidence="4"/>
<dbReference type="InterPro" id="IPR002477">
    <property type="entry name" value="Peptidoglycan-bd-like"/>
</dbReference>
<dbReference type="Gene3D" id="1.10.530.10">
    <property type="match status" value="1"/>
</dbReference>
<dbReference type="SUPFAM" id="SSF47090">
    <property type="entry name" value="PGBD-like"/>
    <property type="match status" value="1"/>
</dbReference>
<keyword evidence="4" id="KW-0456">Lyase</keyword>
<dbReference type="CDD" id="cd13399">
    <property type="entry name" value="Slt35-like"/>
    <property type="match status" value="1"/>
</dbReference>
<keyword evidence="1" id="KW-0732">Signal</keyword>
<dbReference type="NCBIfam" id="TIGR02283">
    <property type="entry name" value="MltB_2"/>
    <property type="match status" value="1"/>
</dbReference>
<evidence type="ECO:0000259" key="2">
    <source>
        <dbReference type="Pfam" id="PF01471"/>
    </source>
</evidence>
<dbReference type="GO" id="GO:0009253">
    <property type="term" value="P:peptidoglycan catabolic process"/>
    <property type="evidence" value="ECO:0007669"/>
    <property type="project" value="TreeGrafter"/>
</dbReference>
<dbReference type="FunFam" id="1.10.8.350:FF:000001">
    <property type="entry name" value="Lytic murein transglycosylase B"/>
    <property type="match status" value="1"/>
</dbReference>
<dbReference type="Pfam" id="PF01471">
    <property type="entry name" value="PG_binding_1"/>
    <property type="match status" value="1"/>
</dbReference>
<evidence type="ECO:0000313" key="5">
    <source>
        <dbReference type="Proteomes" id="UP000201613"/>
    </source>
</evidence>
<dbReference type="InterPro" id="IPR036366">
    <property type="entry name" value="PGBDSf"/>
</dbReference>
<evidence type="ECO:0000259" key="3">
    <source>
        <dbReference type="Pfam" id="PF13406"/>
    </source>
</evidence>
<dbReference type="GO" id="GO:0008933">
    <property type="term" value="F:peptidoglycan lytic transglycosylase activity"/>
    <property type="evidence" value="ECO:0007669"/>
    <property type="project" value="TreeGrafter"/>
</dbReference>
<keyword evidence="5" id="KW-1185">Reference proteome</keyword>
<name>A0A238LGV0_9RHOB</name>
<organism evidence="4 5">
    <name type="scientific">Flavimaricola marinus</name>
    <dbReference type="NCBI Taxonomy" id="1819565"/>
    <lineage>
        <taxon>Bacteria</taxon>
        <taxon>Pseudomonadati</taxon>
        <taxon>Pseudomonadota</taxon>
        <taxon>Alphaproteobacteria</taxon>
        <taxon>Rhodobacterales</taxon>
        <taxon>Paracoccaceae</taxon>
        <taxon>Flavimaricola</taxon>
    </lineage>
</organism>
<dbReference type="InterPro" id="IPR043426">
    <property type="entry name" value="MltB-like"/>
</dbReference>
<reference evidence="4 5" key="1">
    <citation type="submission" date="2017-05" db="EMBL/GenBank/DDBJ databases">
        <authorList>
            <person name="Song R."/>
            <person name="Chenine A.L."/>
            <person name="Ruprecht R.M."/>
        </authorList>
    </citation>
    <scope>NUCLEOTIDE SEQUENCE [LARGE SCALE GENOMIC DNA]</scope>
    <source>
        <strain evidence="4 5">CECT 8899</strain>
    </source>
</reference>
<feature type="chain" id="PRO_5012534196" evidence="1">
    <location>
        <begin position="20"/>
        <end position="403"/>
    </location>
</feature>
<dbReference type="Pfam" id="PF13406">
    <property type="entry name" value="SLT_2"/>
    <property type="match status" value="1"/>
</dbReference>
<dbReference type="RefSeq" id="WP_093992328.1">
    <property type="nucleotide sequence ID" value="NZ_FXZK01000004.1"/>
</dbReference>
<feature type="domain" description="Transglycosylase SLT" evidence="3">
    <location>
        <begin position="36"/>
        <end position="326"/>
    </location>
</feature>
<dbReference type="SUPFAM" id="SSF53955">
    <property type="entry name" value="Lysozyme-like"/>
    <property type="match status" value="1"/>
</dbReference>
<evidence type="ECO:0000313" key="4">
    <source>
        <dbReference type="EMBL" id="SMY08120.1"/>
    </source>
</evidence>
<dbReference type="Gene3D" id="1.10.101.10">
    <property type="entry name" value="PGBD-like superfamily/PGBD"/>
    <property type="match status" value="1"/>
</dbReference>
<feature type="signal peptide" evidence="1">
    <location>
        <begin position="1"/>
        <end position="19"/>
    </location>
</feature>
<protein>
    <submittedName>
        <fullName evidence="4">Membrane-bound lytic murein transglycosylase B</fullName>
        <ecNumber evidence="4">4.2.2.-</ecNumber>
    </submittedName>
</protein>